<protein>
    <submittedName>
        <fullName evidence="2">Uncharacterized protein</fullName>
    </submittedName>
</protein>
<feature type="coiled-coil region" evidence="1">
    <location>
        <begin position="41"/>
        <end position="89"/>
    </location>
</feature>
<gene>
    <name evidence="2" type="ORF">S01H4_06949</name>
</gene>
<keyword evidence="1" id="KW-0175">Coiled coil</keyword>
<evidence type="ECO:0000256" key="1">
    <source>
        <dbReference type="SAM" id="Coils"/>
    </source>
</evidence>
<sequence>MRTNKIEEFGTTISDISSELEDSKIQITGFENTTAKSNERTDELSTEIQELNNMLTAIRDEKTSLTSQLMELDNLLIQKNSKIQELSEENEAKDKLICVQAARLEELEIELGELKPLKEEKWSFPYEIRNSCPMCQAVGKDIREVEDREKNPYYNGPIPMYAKKYVCKKCGYEWN</sequence>
<dbReference type="EMBL" id="BART01002214">
    <property type="protein sequence ID" value="GAG58182.1"/>
    <property type="molecule type" value="Genomic_DNA"/>
</dbReference>
<accession>X0ZJ95</accession>
<dbReference type="AlphaFoldDB" id="X0ZJ95"/>
<reference evidence="2" key="1">
    <citation type="journal article" date="2014" name="Front. Microbiol.">
        <title>High frequency of phylogenetically diverse reductive dehalogenase-homologous genes in deep subseafloor sedimentary metagenomes.</title>
        <authorList>
            <person name="Kawai M."/>
            <person name="Futagami T."/>
            <person name="Toyoda A."/>
            <person name="Takaki Y."/>
            <person name="Nishi S."/>
            <person name="Hori S."/>
            <person name="Arai W."/>
            <person name="Tsubouchi T."/>
            <person name="Morono Y."/>
            <person name="Uchiyama I."/>
            <person name="Ito T."/>
            <person name="Fujiyama A."/>
            <person name="Inagaki F."/>
            <person name="Takami H."/>
        </authorList>
    </citation>
    <scope>NUCLEOTIDE SEQUENCE</scope>
    <source>
        <strain evidence="2">Expedition CK06-06</strain>
    </source>
</reference>
<evidence type="ECO:0000313" key="2">
    <source>
        <dbReference type="EMBL" id="GAG58182.1"/>
    </source>
</evidence>
<comment type="caution">
    <text evidence="2">The sequence shown here is derived from an EMBL/GenBank/DDBJ whole genome shotgun (WGS) entry which is preliminary data.</text>
</comment>
<dbReference type="Gene3D" id="1.10.287.1490">
    <property type="match status" value="1"/>
</dbReference>
<organism evidence="2">
    <name type="scientific">marine sediment metagenome</name>
    <dbReference type="NCBI Taxonomy" id="412755"/>
    <lineage>
        <taxon>unclassified sequences</taxon>
        <taxon>metagenomes</taxon>
        <taxon>ecological metagenomes</taxon>
    </lineage>
</organism>
<name>X0ZJ95_9ZZZZ</name>
<proteinExistence type="predicted"/>